<sequence>MSAARSETFSESDEDWDVQIGHDAAAPSLPGTQARSFEHSSDALDTTESVEGHSSVGEDGTGLQDPEWVADFEHLTTEDLAEQIEQMRLQVDASNVDEDSSSAAPGKTSRQGLELQLEQLRSQNLTLQHTNYTYSPAGSTARMAATPAAAQDAPAGSSALPVITSPKSTLSGPGSSRSASTNASPDAAARSLADCAQQAAPVEANAQEVLQRRAMEVAHKKIQAREADIRRMAESGSLEVLQAEAAQATERMDRILKGLDLAFLFDITGSMEPWILQAAAKAKDIMAEATRIHPQAVMRMAFVGYRDYGDTQQLEVKDFVEKEGFGGLQSFLDSIVAKGGDDSTEDIAGGLKAVTELSWRSSTRLVIHFGDYPCHGKKYHGEEWEQYDRYPWGDPNGLIPEEFLEKLASQRTDYYFAELTQHTARMAGLFKACFANAANADFHRMDMSKGPEEFMPHVINSIRSSISKSSVLGTGASHRTAPADLGSALAAASVQAGRGSVAGIPVARRRLRVARNLGTD</sequence>
<protein>
    <recommendedName>
        <fullName evidence="4">VWFA domain-containing protein</fullName>
    </recommendedName>
</protein>
<evidence type="ECO:0000256" key="1">
    <source>
        <dbReference type="SAM" id="MobiDB-lite"/>
    </source>
</evidence>
<dbReference type="AlphaFoldDB" id="A0AAW1TFT0"/>
<feature type="compositionally biased region" description="Polar residues" evidence="1">
    <location>
        <begin position="165"/>
        <end position="184"/>
    </location>
</feature>
<accession>A0AAW1TFT0</accession>
<gene>
    <name evidence="2" type="ORF">WJX84_004698</name>
</gene>
<dbReference type="InterPro" id="IPR052969">
    <property type="entry name" value="Thr-specific_kinase-like"/>
</dbReference>
<evidence type="ECO:0000313" key="2">
    <source>
        <dbReference type="EMBL" id="KAK9867891.1"/>
    </source>
</evidence>
<reference evidence="2 3" key="1">
    <citation type="journal article" date="2024" name="Nat. Commun.">
        <title>Phylogenomics reveals the evolutionary origins of lichenization in chlorophyte algae.</title>
        <authorList>
            <person name="Puginier C."/>
            <person name="Libourel C."/>
            <person name="Otte J."/>
            <person name="Skaloud P."/>
            <person name="Haon M."/>
            <person name="Grisel S."/>
            <person name="Petersen M."/>
            <person name="Berrin J.G."/>
            <person name="Delaux P.M."/>
            <person name="Dal Grande F."/>
            <person name="Keller J."/>
        </authorList>
    </citation>
    <scope>NUCLEOTIDE SEQUENCE [LARGE SCALE GENOMIC DNA]</scope>
    <source>
        <strain evidence="2 3">SAG 2523</strain>
    </source>
</reference>
<dbReference type="Gene3D" id="3.40.50.410">
    <property type="entry name" value="von Willebrand factor, type A domain"/>
    <property type="match status" value="1"/>
</dbReference>
<feature type="region of interest" description="Disordered" evidence="1">
    <location>
        <begin position="85"/>
        <end position="111"/>
    </location>
</feature>
<evidence type="ECO:0000313" key="3">
    <source>
        <dbReference type="Proteomes" id="UP001485043"/>
    </source>
</evidence>
<dbReference type="Proteomes" id="UP001485043">
    <property type="component" value="Unassembled WGS sequence"/>
</dbReference>
<keyword evidence="3" id="KW-1185">Reference proteome</keyword>
<evidence type="ECO:0008006" key="4">
    <source>
        <dbReference type="Google" id="ProtNLM"/>
    </source>
</evidence>
<proteinExistence type="predicted"/>
<name>A0AAW1TFT0_9CHLO</name>
<dbReference type="PANTHER" id="PTHR47763:SF4">
    <property type="entry name" value="ALPHA-PROTEIN KINASE VWKA"/>
    <property type="match status" value="1"/>
</dbReference>
<dbReference type="SUPFAM" id="SSF53300">
    <property type="entry name" value="vWA-like"/>
    <property type="match status" value="1"/>
</dbReference>
<organism evidence="2 3">
    <name type="scientific">Apatococcus fuscideae</name>
    <dbReference type="NCBI Taxonomy" id="2026836"/>
    <lineage>
        <taxon>Eukaryota</taxon>
        <taxon>Viridiplantae</taxon>
        <taxon>Chlorophyta</taxon>
        <taxon>core chlorophytes</taxon>
        <taxon>Trebouxiophyceae</taxon>
        <taxon>Chlorellales</taxon>
        <taxon>Chlorellaceae</taxon>
        <taxon>Apatococcus</taxon>
    </lineage>
</organism>
<feature type="region of interest" description="Disordered" evidence="1">
    <location>
        <begin position="1"/>
        <end position="67"/>
    </location>
</feature>
<dbReference type="EMBL" id="JALJOV010000057">
    <property type="protein sequence ID" value="KAK9867891.1"/>
    <property type="molecule type" value="Genomic_DNA"/>
</dbReference>
<feature type="compositionally biased region" description="Low complexity" evidence="1">
    <location>
        <begin position="143"/>
        <end position="159"/>
    </location>
</feature>
<feature type="region of interest" description="Disordered" evidence="1">
    <location>
        <begin position="143"/>
        <end position="194"/>
    </location>
</feature>
<dbReference type="InterPro" id="IPR036465">
    <property type="entry name" value="vWFA_dom_sf"/>
</dbReference>
<dbReference type="PANTHER" id="PTHR47763">
    <property type="entry name" value="ALPHA-PROTEIN KINASE VWKA"/>
    <property type="match status" value="1"/>
</dbReference>
<comment type="caution">
    <text evidence="2">The sequence shown here is derived from an EMBL/GenBank/DDBJ whole genome shotgun (WGS) entry which is preliminary data.</text>
</comment>
<dbReference type="CDD" id="cd00198">
    <property type="entry name" value="vWFA"/>
    <property type="match status" value="1"/>
</dbReference>